<sequence>MNRQKKKESGLVYVIQKHLASRLHYDLRLEENGVLKSWALPKEPPTTSAEKRLAVEVEDHPLGYEDFEGSIPEGEYGAGRVEIWDRGTYQPLHRDQDLREILIQGKKLRGVYTLVRIKDRRQGKENLWLFFRNKNQEKSGLKNEKNSNRKSREKFK</sequence>
<dbReference type="PANTHER" id="PTHR39465">
    <property type="entry name" value="DNA LIGASE D, 3'-PHOSPHOESTERASE DOMAIN"/>
    <property type="match status" value="1"/>
</dbReference>
<dbReference type="InterPro" id="IPR014144">
    <property type="entry name" value="LigD_PE_domain"/>
</dbReference>
<protein>
    <submittedName>
        <fullName evidence="2">ATP-dependent DNA ligase LigD</fullName>
    </submittedName>
</protein>
<proteinExistence type="predicted"/>
<name>A0A3E2BMZ8_9BACT</name>
<accession>A0A3E2BMZ8</accession>
<dbReference type="EMBL" id="QUAH01000005">
    <property type="protein sequence ID" value="RFT16084.1"/>
    <property type="molecule type" value="Genomic_DNA"/>
</dbReference>
<dbReference type="GO" id="GO:0016874">
    <property type="term" value="F:ligase activity"/>
    <property type="evidence" value="ECO:0007669"/>
    <property type="project" value="UniProtKB-KW"/>
</dbReference>
<keyword evidence="2" id="KW-0436">Ligase</keyword>
<dbReference type="Proteomes" id="UP000257323">
    <property type="component" value="Unassembled WGS sequence"/>
</dbReference>
<dbReference type="NCBIfam" id="TIGR02777">
    <property type="entry name" value="LigD_PE_dom"/>
    <property type="match status" value="1"/>
</dbReference>
<dbReference type="AlphaFoldDB" id="A0A3E2BMZ8"/>
<evidence type="ECO:0000313" key="2">
    <source>
        <dbReference type="EMBL" id="RFT16084.1"/>
    </source>
</evidence>
<comment type="caution">
    <text evidence="2">The sequence shown here is derived from an EMBL/GenBank/DDBJ whole genome shotgun (WGS) entry which is preliminary data.</text>
</comment>
<reference evidence="2 3" key="1">
    <citation type="submission" date="2018-08" db="EMBL/GenBank/DDBJ databases">
        <title>Genome analysis of the thermophilic bacterium of the candidate phylum Aminicenantes from deep subsurface aquifer revealed its physiology and ecological role.</title>
        <authorList>
            <person name="Kadnikov V.V."/>
            <person name="Mardanov A.V."/>
            <person name="Beletsky A.V."/>
            <person name="Karnachuk O.V."/>
            <person name="Ravin N.V."/>
        </authorList>
    </citation>
    <scope>NUCLEOTIDE SEQUENCE [LARGE SCALE GENOMIC DNA]</scope>
    <source>
        <strain evidence="2">BY38</strain>
    </source>
</reference>
<evidence type="ECO:0000313" key="3">
    <source>
        <dbReference type="Proteomes" id="UP000257323"/>
    </source>
</evidence>
<dbReference type="Pfam" id="PF13298">
    <property type="entry name" value="LigD_N"/>
    <property type="match status" value="1"/>
</dbReference>
<organism evidence="2 3">
    <name type="scientific">Candidatus Saccharicenans subterraneus</name>
    <dbReference type="NCBI Taxonomy" id="2508984"/>
    <lineage>
        <taxon>Bacteria</taxon>
        <taxon>Candidatus Aminicenantota</taxon>
        <taxon>Candidatus Aminicenantia</taxon>
        <taxon>Candidatus Aminicenantales</taxon>
        <taxon>Candidatus Saccharicenantaceae</taxon>
        <taxon>Candidatus Saccharicenans</taxon>
    </lineage>
</organism>
<dbReference type="PANTHER" id="PTHR39465:SF1">
    <property type="entry name" value="DNA LIGASE D 3'-PHOSPHOESTERASE DOMAIN-CONTAINING PROTEIN"/>
    <property type="match status" value="1"/>
</dbReference>
<evidence type="ECO:0000259" key="1">
    <source>
        <dbReference type="Pfam" id="PF13298"/>
    </source>
</evidence>
<gene>
    <name evidence="2" type="ORF">OP8BY_2090</name>
</gene>
<feature type="domain" description="DNA ligase D 3'-phosphoesterase" evidence="1">
    <location>
        <begin position="16"/>
        <end position="116"/>
    </location>
</feature>